<proteinExistence type="predicted"/>
<organism evidence="1 2">
    <name type="scientific">Pseudoalteromonas piscicida</name>
    <dbReference type="NCBI Taxonomy" id="43662"/>
    <lineage>
        <taxon>Bacteria</taxon>
        <taxon>Pseudomonadati</taxon>
        <taxon>Pseudomonadota</taxon>
        <taxon>Gammaproteobacteria</taxon>
        <taxon>Alteromonadales</taxon>
        <taxon>Pseudoalteromonadaceae</taxon>
        <taxon>Pseudoalteromonas</taxon>
    </lineage>
</organism>
<comment type="caution">
    <text evidence="1">The sequence shown here is derived from an EMBL/GenBank/DDBJ whole genome shotgun (WGS) entry which is preliminary data.</text>
</comment>
<reference evidence="2" key="1">
    <citation type="journal article" date="2019" name="Genome Announc.">
        <title>Draft Genome Sequence of Pseudoalteromonas piscicida Strain 36Y ROTHPW, an Hypersaline Seawater Isolate from the South Coast of Sonora, Mexico.</title>
        <authorList>
            <person name="Sanchez-Diaz R."/>
            <person name="Molina-Garza Z.J."/>
            <person name="Cruz-Suarez L.E."/>
            <person name="Selvin J."/>
            <person name="Kiran G.S."/>
            <person name="Ibarra-Gamez J.C."/>
            <person name="Gomez-Gil B."/>
            <person name="Galaviz-Silva L."/>
        </authorList>
    </citation>
    <scope>NUCLEOTIDE SEQUENCE [LARGE SCALE GENOMIC DNA]</scope>
    <source>
        <strain evidence="2">36Y_RITHPW</strain>
    </source>
</reference>
<evidence type="ECO:0000313" key="2">
    <source>
        <dbReference type="Proteomes" id="UP000228621"/>
    </source>
</evidence>
<evidence type="ECO:0000313" key="1">
    <source>
        <dbReference type="EMBL" id="PCK33077.1"/>
    </source>
</evidence>
<dbReference type="AlphaFoldDB" id="A0A2A5JUP7"/>
<accession>A0A2A5JUP7</accession>
<name>A0A2A5JUP7_PSEO7</name>
<gene>
    <name evidence="1" type="ORF">CEX98_04020</name>
</gene>
<dbReference type="Proteomes" id="UP000228621">
    <property type="component" value="Unassembled WGS sequence"/>
</dbReference>
<keyword evidence="2" id="KW-1185">Reference proteome</keyword>
<protein>
    <submittedName>
        <fullName evidence="1">Uncharacterized protein</fullName>
    </submittedName>
</protein>
<sequence length="73" mass="8042">MKRLKASAEFTVGVIVIGKSFVVYSAYADEGRVLVLLFSERTLLLANGEVIETEYYLNEFGALAKSLADADHK</sequence>
<dbReference type="EMBL" id="NKHF01000018">
    <property type="protein sequence ID" value="PCK33077.1"/>
    <property type="molecule type" value="Genomic_DNA"/>
</dbReference>